<dbReference type="EMBL" id="CP069031">
    <property type="protein sequence ID" value="QRC99132.1"/>
    <property type="molecule type" value="Genomic_DNA"/>
</dbReference>
<accession>A0A7U2I4I5</accession>
<dbReference type="GO" id="GO:0008193">
    <property type="term" value="F:tRNA guanylyltransferase activity"/>
    <property type="evidence" value="ECO:0007669"/>
    <property type="project" value="InterPro"/>
</dbReference>
<dbReference type="PANTHER" id="PTHR12729:SF1">
    <property type="entry name" value="TRNAHIS GUANYLYLTRANSFERASE CATALYTIC DOMAIN-CONTAINING PROTEIN"/>
    <property type="match status" value="1"/>
</dbReference>
<dbReference type="GO" id="GO:0000287">
    <property type="term" value="F:magnesium ion binding"/>
    <property type="evidence" value="ECO:0007669"/>
    <property type="project" value="InterPro"/>
</dbReference>
<sequence length="338" mass="38279">MYRSIAANHSIFQRFGDYRKAWSLTFGKHQYRPQSAITPSPYHNSASAEIPGHPFSVQMDTQPPAQLPEIMPSSPPNIPLAERMKKYEAVYDTTLPSNSPIILRLDGHNFSRFTSHFARPFDERIHSAMLSTCTSLLTFFPSATLAYTQSDEITLIFPSGVGAFGERVQKLSSLAASYTSVNFVKHLIAAVDAQPEPALKGEGGKDVLWTAHFDARIFAVPSIEEALNNLLWRCRNDAVRNSVSSFARTMYSTKEMHGKRAKELVAMMREEKGVVFEDAVPKWAIEGCLIKREQVDHWGRNGKTGEMEMTFRARVRVEERGVREFGEEGLRLVQERYW</sequence>
<evidence type="ECO:0000256" key="2">
    <source>
        <dbReference type="ARBA" id="ARBA00032480"/>
    </source>
</evidence>
<gene>
    <name evidence="4" type="ORF">JI435_064710</name>
</gene>
<dbReference type="OMA" id="RNHINAY"/>
<organism evidence="4 5">
    <name type="scientific">Phaeosphaeria nodorum (strain SN15 / ATCC MYA-4574 / FGSC 10173)</name>
    <name type="common">Glume blotch fungus</name>
    <name type="synonym">Parastagonospora nodorum</name>
    <dbReference type="NCBI Taxonomy" id="321614"/>
    <lineage>
        <taxon>Eukaryota</taxon>
        <taxon>Fungi</taxon>
        <taxon>Dikarya</taxon>
        <taxon>Ascomycota</taxon>
        <taxon>Pezizomycotina</taxon>
        <taxon>Dothideomycetes</taxon>
        <taxon>Pleosporomycetidae</taxon>
        <taxon>Pleosporales</taxon>
        <taxon>Pleosporineae</taxon>
        <taxon>Phaeosphaeriaceae</taxon>
        <taxon>Parastagonospora</taxon>
    </lineage>
</organism>
<proteinExistence type="predicted"/>
<dbReference type="GO" id="GO:0006400">
    <property type="term" value="P:tRNA modification"/>
    <property type="evidence" value="ECO:0007669"/>
    <property type="project" value="InterPro"/>
</dbReference>
<dbReference type="InterPro" id="IPR007537">
    <property type="entry name" value="tRNAHis_GuaTrfase_Thg1"/>
</dbReference>
<evidence type="ECO:0000313" key="5">
    <source>
        <dbReference type="Proteomes" id="UP000663193"/>
    </source>
</evidence>
<dbReference type="Proteomes" id="UP000663193">
    <property type="component" value="Chromosome 9"/>
</dbReference>
<dbReference type="Gene3D" id="3.30.70.3000">
    <property type="match status" value="1"/>
</dbReference>
<dbReference type="OrthoDB" id="5959761at2759"/>
<reference evidence="5" key="1">
    <citation type="journal article" date="2021" name="BMC Genomics">
        <title>Chromosome-level genome assembly and manually-curated proteome of model necrotroph Parastagonospora nodorum Sn15 reveals a genome-wide trove of candidate effector homologs, and redundancy of virulence-related functions within an accessory chromosome.</title>
        <authorList>
            <person name="Bertazzoni S."/>
            <person name="Jones D.A.B."/>
            <person name="Phan H.T."/>
            <person name="Tan K.-C."/>
            <person name="Hane J.K."/>
        </authorList>
    </citation>
    <scope>NUCLEOTIDE SEQUENCE [LARGE SCALE GENOMIC DNA]</scope>
    <source>
        <strain evidence="5">SN15 / ATCC MYA-4574 / FGSC 10173)</strain>
    </source>
</reference>
<dbReference type="InterPro" id="IPR038469">
    <property type="entry name" value="tRNAHis_GuaTrfase_Thg1_sf"/>
</dbReference>
<keyword evidence="5" id="KW-1185">Reference proteome</keyword>
<feature type="domain" description="tRNAHis guanylyltransferase catalytic" evidence="3">
    <location>
        <begin position="82"/>
        <end position="221"/>
    </location>
</feature>
<name>A0A7U2I4I5_PHANO</name>
<dbReference type="VEuPathDB" id="FungiDB:JI435_064710"/>
<evidence type="ECO:0000259" key="3">
    <source>
        <dbReference type="Pfam" id="PF04446"/>
    </source>
</evidence>
<dbReference type="AlphaFoldDB" id="A0A7U2I4I5"/>
<dbReference type="PANTHER" id="PTHR12729">
    <property type="entry name" value="TRNA(HIS) GUANYLYLTRANSFERASE-RELATED"/>
    <property type="match status" value="1"/>
</dbReference>
<protein>
    <recommendedName>
        <fullName evidence="1">tRNA(His) guanylyltransferase</fullName>
    </recommendedName>
    <alternativeName>
        <fullName evidence="2">tRNA-histidine guanylyltransferase</fullName>
    </alternativeName>
</protein>
<evidence type="ECO:0000313" key="4">
    <source>
        <dbReference type="EMBL" id="QRC99132.1"/>
    </source>
</evidence>
<evidence type="ECO:0000256" key="1">
    <source>
        <dbReference type="ARBA" id="ARBA00015443"/>
    </source>
</evidence>
<dbReference type="InterPro" id="IPR024956">
    <property type="entry name" value="tRNAHis_GuaTrfase_cat"/>
</dbReference>
<dbReference type="Pfam" id="PF04446">
    <property type="entry name" value="Thg1"/>
    <property type="match status" value="1"/>
</dbReference>